<dbReference type="AlphaFoldDB" id="A0A098S3I2"/>
<evidence type="ECO:0000313" key="3">
    <source>
        <dbReference type="Proteomes" id="UP000029736"/>
    </source>
</evidence>
<proteinExistence type="predicted"/>
<comment type="caution">
    <text evidence="2">The sequence shown here is derived from an EMBL/GenBank/DDBJ whole genome shotgun (WGS) entry which is preliminary data.</text>
</comment>
<protein>
    <recommendedName>
        <fullName evidence="1">NAD(P)-binding domain-containing protein</fullName>
    </recommendedName>
</protein>
<dbReference type="PANTHER" id="PTHR14097">
    <property type="entry name" value="OXIDOREDUCTASE HTATIP2"/>
    <property type="match status" value="1"/>
</dbReference>
<dbReference type="OrthoDB" id="9798632at2"/>
<dbReference type="InterPro" id="IPR016040">
    <property type="entry name" value="NAD(P)-bd_dom"/>
</dbReference>
<sequence length="233" mass="25563">MEISRHQKTALVFGGSGLVGGFVLRQLIAHPAYKRVVSFGRRKLDIEGEGLVQHVIDFDKATDYQHLMEGQDVFSCLGTTMAKAGSKEAFYKVDFTYAYETAKAAAAAGANQLMLVSSVGADRDSLFFYSRVKGELEAAIRELPLWSIHIFEPSLLLGPRQEQRLAEQLAVRLTRGVAPFIRGKVVGKYRPVEAEDVAKAMIAVAQGLQPGQIVYDSERIYEIANAGRGLIEG</sequence>
<dbReference type="Gene3D" id="3.40.50.720">
    <property type="entry name" value="NAD(P)-binding Rossmann-like Domain"/>
    <property type="match status" value="1"/>
</dbReference>
<dbReference type="STRING" id="1524460.IX84_17775"/>
<name>A0A098S3I2_9BACT</name>
<feature type="domain" description="NAD(P)-binding" evidence="1">
    <location>
        <begin position="14"/>
        <end position="125"/>
    </location>
</feature>
<dbReference type="Proteomes" id="UP000029736">
    <property type="component" value="Unassembled WGS sequence"/>
</dbReference>
<evidence type="ECO:0000313" key="2">
    <source>
        <dbReference type="EMBL" id="KGE86904.1"/>
    </source>
</evidence>
<accession>A0A098S3I2</accession>
<dbReference type="RefSeq" id="WP_044223447.1">
    <property type="nucleotide sequence ID" value="NZ_JBKAGJ010000009.1"/>
</dbReference>
<dbReference type="Pfam" id="PF13460">
    <property type="entry name" value="NAD_binding_10"/>
    <property type="match status" value="1"/>
</dbReference>
<dbReference type="PANTHER" id="PTHR14097:SF7">
    <property type="entry name" value="OXIDOREDUCTASE HTATIP2"/>
    <property type="match status" value="1"/>
</dbReference>
<gene>
    <name evidence="2" type="ORF">IX84_17775</name>
</gene>
<keyword evidence="3" id="KW-1185">Reference proteome</keyword>
<reference evidence="2 3" key="1">
    <citation type="journal article" date="2014" name="Int. J. Syst. Evol. Microbiol.">
        <title>Phaeodactylibacter xiamenensis gen. nov., sp. nov., a member of the family Saprospiraceae isolated from the marine alga Phaeodactylum tricornutum.</title>
        <authorList>
            <person name="Chen Z.Jr."/>
            <person name="Lei X."/>
            <person name="Lai Q."/>
            <person name="Li Y."/>
            <person name="Zhang B."/>
            <person name="Zhang J."/>
            <person name="Zhang H."/>
            <person name="Yang L."/>
            <person name="Zheng W."/>
            <person name="Tian Y."/>
            <person name="Yu Z."/>
            <person name="Xu H.Jr."/>
            <person name="Zheng T."/>
        </authorList>
    </citation>
    <scope>NUCLEOTIDE SEQUENCE [LARGE SCALE GENOMIC DNA]</scope>
    <source>
        <strain evidence="2 3">KD52</strain>
    </source>
</reference>
<organism evidence="2 3">
    <name type="scientific">Phaeodactylibacter xiamenensis</name>
    <dbReference type="NCBI Taxonomy" id="1524460"/>
    <lineage>
        <taxon>Bacteria</taxon>
        <taxon>Pseudomonadati</taxon>
        <taxon>Bacteroidota</taxon>
        <taxon>Saprospiria</taxon>
        <taxon>Saprospirales</taxon>
        <taxon>Haliscomenobacteraceae</taxon>
        <taxon>Phaeodactylibacter</taxon>
    </lineage>
</organism>
<evidence type="ECO:0000259" key="1">
    <source>
        <dbReference type="Pfam" id="PF13460"/>
    </source>
</evidence>
<dbReference type="SUPFAM" id="SSF51735">
    <property type="entry name" value="NAD(P)-binding Rossmann-fold domains"/>
    <property type="match status" value="1"/>
</dbReference>
<dbReference type="EMBL" id="JPOS01000039">
    <property type="protein sequence ID" value="KGE86904.1"/>
    <property type="molecule type" value="Genomic_DNA"/>
</dbReference>
<dbReference type="InterPro" id="IPR036291">
    <property type="entry name" value="NAD(P)-bd_dom_sf"/>
</dbReference>